<dbReference type="PANTHER" id="PTHR14911:SF13">
    <property type="entry name" value="TRNA (GUANINE(6)-N2)-METHYLTRANSFERASE THUMP3"/>
    <property type="match status" value="1"/>
</dbReference>
<dbReference type="Gene3D" id="3.40.50.150">
    <property type="entry name" value="Vaccinia Virus protein VP39"/>
    <property type="match status" value="1"/>
</dbReference>
<dbReference type="GO" id="GO:0008168">
    <property type="term" value="F:methyltransferase activity"/>
    <property type="evidence" value="ECO:0007669"/>
    <property type="project" value="UniProtKB-KW"/>
</dbReference>
<dbReference type="EMBL" id="JBHMDO010000015">
    <property type="protein sequence ID" value="MFB9325876.1"/>
    <property type="molecule type" value="Genomic_DNA"/>
</dbReference>
<keyword evidence="2" id="KW-0808">Transferase</keyword>
<feature type="domain" description="Ribosomal RNA large subunit methyltransferase K/L-like methyltransferase" evidence="1">
    <location>
        <begin position="155"/>
        <end position="251"/>
    </location>
</feature>
<dbReference type="Pfam" id="PF01170">
    <property type="entry name" value="UPF0020"/>
    <property type="match status" value="1"/>
</dbReference>
<dbReference type="InterPro" id="IPR000241">
    <property type="entry name" value="RlmKL-like_Mtase"/>
</dbReference>
<dbReference type="CDD" id="cd02440">
    <property type="entry name" value="AdoMet_MTases"/>
    <property type="match status" value="1"/>
</dbReference>
<dbReference type="Proteomes" id="UP001589747">
    <property type="component" value="Unassembled WGS sequence"/>
</dbReference>
<gene>
    <name evidence="2" type="ORF">ACFFSY_08040</name>
</gene>
<accession>A0ABV5KKX2</accession>
<name>A0ABV5KKX2_9BACL</name>
<evidence type="ECO:0000313" key="3">
    <source>
        <dbReference type="Proteomes" id="UP001589747"/>
    </source>
</evidence>
<dbReference type="GO" id="GO:0032259">
    <property type="term" value="P:methylation"/>
    <property type="evidence" value="ECO:0007669"/>
    <property type="project" value="UniProtKB-KW"/>
</dbReference>
<dbReference type="RefSeq" id="WP_377492540.1">
    <property type="nucleotide sequence ID" value="NZ_JBHMDO010000015.1"/>
</dbReference>
<dbReference type="InterPro" id="IPR029063">
    <property type="entry name" value="SAM-dependent_MTases_sf"/>
</dbReference>
<organism evidence="2 3">
    <name type="scientific">Paenibacillus aurantiacus</name>
    <dbReference type="NCBI Taxonomy" id="1936118"/>
    <lineage>
        <taxon>Bacteria</taxon>
        <taxon>Bacillati</taxon>
        <taxon>Bacillota</taxon>
        <taxon>Bacilli</taxon>
        <taxon>Bacillales</taxon>
        <taxon>Paenibacillaceae</taxon>
        <taxon>Paenibacillus</taxon>
    </lineage>
</organism>
<dbReference type="SUPFAM" id="SSF53335">
    <property type="entry name" value="S-adenosyl-L-methionine-dependent methyltransferases"/>
    <property type="match status" value="1"/>
</dbReference>
<comment type="caution">
    <text evidence="2">The sequence shown here is derived from an EMBL/GenBank/DDBJ whole genome shotgun (WGS) entry which is preliminary data.</text>
</comment>
<sequence>MIETDLAPIYLYPVVCHEDETELCAMEMRALFGQDPREGCVRAAFSLPPARSPFIRGRLQVSLAAASLDELAAAAAGLDIGADSYKVVFVETDGAASYEERLSAARRIGSAIRGRAEMKRPDRLIGLAHADGRWLLGDYERAEAAWLTHNQKPHPYSTALSTRVARAVANIAVPRIEGTKAIDPCCGIGTVVIEALSMGIDIVGRDINPLAVRGARANLAHYGMPDVVKRGDLLETEGEEAYDAVVLDLPYNLCSVLSPDVRVAMLRAAGRLAPRVAIVTTETIDDELPLAGMAVLDRCVVRKGRFERHVLLCSNTRY</sequence>
<evidence type="ECO:0000259" key="1">
    <source>
        <dbReference type="Pfam" id="PF01170"/>
    </source>
</evidence>
<reference evidence="2 3" key="1">
    <citation type="submission" date="2024-09" db="EMBL/GenBank/DDBJ databases">
        <authorList>
            <person name="Sun Q."/>
            <person name="Mori K."/>
        </authorList>
    </citation>
    <scope>NUCLEOTIDE SEQUENCE [LARGE SCALE GENOMIC DNA]</scope>
    <source>
        <strain evidence="2 3">TISTR 2452</strain>
    </source>
</reference>
<evidence type="ECO:0000313" key="2">
    <source>
        <dbReference type="EMBL" id="MFB9325876.1"/>
    </source>
</evidence>
<keyword evidence="2" id="KW-0489">Methyltransferase</keyword>
<dbReference type="PANTHER" id="PTHR14911">
    <property type="entry name" value="THUMP DOMAIN-CONTAINING"/>
    <property type="match status" value="1"/>
</dbReference>
<keyword evidence="3" id="KW-1185">Reference proteome</keyword>
<protein>
    <submittedName>
        <fullName evidence="2">TRM11 family SAM-dependent methyltransferase</fullName>
    </submittedName>
</protein>
<proteinExistence type="predicted"/>